<dbReference type="PROSITE" id="PS50104">
    <property type="entry name" value="TIR"/>
    <property type="match status" value="1"/>
</dbReference>
<dbReference type="Proteomes" id="UP001151760">
    <property type="component" value="Unassembled WGS sequence"/>
</dbReference>
<keyword evidence="5" id="KW-1185">Reference proteome</keyword>
<dbReference type="Pfam" id="PF23282">
    <property type="entry name" value="WHD_ROQ1"/>
    <property type="match status" value="1"/>
</dbReference>
<gene>
    <name evidence="4" type="ORF">Tco_0991365</name>
</gene>
<evidence type="ECO:0000313" key="5">
    <source>
        <dbReference type="Proteomes" id="UP001151760"/>
    </source>
</evidence>
<reference evidence="4" key="2">
    <citation type="submission" date="2022-01" db="EMBL/GenBank/DDBJ databases">
        <authorList>
            <person name="Yamashiro T."/>
            <person name="Shiraishi A."/>
            <person name="Satake H."/>
            <person name="Nakayama K."/>
        </authorList>
    </citation>
    <scope>NUCLEOTIDE SEQUENCE</scope>
</reference>
<accession>A0ABQ5EZ29</accession>
<dbReference type="SMART" id="SM00255">
    <property type="entry name" value="TIR"/>
    <property type="match status" value="1"/>
</dbReference>
<dbReference type="InterPro" id="IPR042197">
    <property type="entry name" value="Apaf_helical"/>
</dbReference>
<reference evidence="4" key="1">
    <citation type="journal article" date="2022" name="Int. J. Mol. Sci.">
        <title>Draft Genome of Tanacetum Coccineum: Genomic Comparison of Closely Related Tanacetum-Family Plants.</title>
        <authorList>
            <person name="Yamashiro T."/>
            <person name="Shiraishi A."/>
            <person name="Nakayama K."/>
            <person name="Satake H."/>
        </authorList>
    </citation>
    <scope>NUCLEOTIDE SEQUENCE</scope>
</reference>
<dbReference type="InterPro" id="IPR002182">
    <property type="entry name" value="NB-ARC"/>
</dbReference>
<dbReference type="InterPro" id="IPR027417">
    <property type="entry name" value="P-loop_NTPase"/>
</dbReference>
<evidence type="ECO:0000256" key="2">
    <source>
        <dbReference type="ARBA" id="ARBA00022737"/>
    </source>
</evidence>
<keyword evidence="2" id="KW-0677">Repeat</keyword>
<dbReference type="Gene3D" id="1.10.8.430">
    <property type="entry name" value="Helical domain of apoptotic protease-activating factors"/>
    <property type="match status" value="1"/>
</dbReference>
<dbReference type="PANTHER" id="PTHR11017">
    <property type="entry name" value="LEUCINE-RICH REPEAT-CONTAINING PROTEIN"/>
    <property type="match status" value="1"/>
</dbReference>
<name>A0ABQ5EZ29_9ASTR</name>
<organism evidence="4 5">
    <name type="scientific">Tanacetum coccineum</name>
    <dbReference type="NCBI Taxonomy" id="301880"/>
    <lineage>
        <taxon>Eukaryota</taxon>
        <taxon>Viridiplantae</taxon>
        <taxon>Streptophyta</taxon>
        <taxon>Embryophyta</taxon>
        <taxon>Tracheophyta</taxon>
        <taxon>Spermatophyta</taxon>
        <taxon>Magnoliopsida</taxon>
        <taxon>eudicotyledons</taxon>
        <taxon>Gunneridae</taxon>
        <taxon>Pentapetalae</taxon>
        <taxon>asterids</taxon>
        <taxon>campanulids</taxon>
        <taxon>Asterales</taxon>
        <taxon>Asteraceae</taxon>
        <taxon>Asteroideae</taxon>
        <taxon>Anthemideae</taxon>
        <taxon>Anthemidinae</taxon>
        <taxon>Tanacetum</taxon>
    </lineage>
</organism>
<sequence>MASTSTSSIQKNFKYDVFLSFRGEDTRKNFVDHLYSALTQKGIETYKDAEKIKKGNRINDELIEAIEDSKFYLIIFSKNYASSSWCLEELVKIMECQTMDEHTAYPVFYDVEPTEVRKQSGSVGDAFAKHKEEKAARKWREALKEASDLAGWELKSIWFIFSIRPSGKVLGFLTRGQWFKPTSLGVCIWGWLGGRVGKASGINLVRLRTSESNTLTLPGHEARFIQKIVKEISLELSFINSSVDGNLIGMDTRVNEVISSLEPGVSDVRMLGIWGMGGAGKTTLARAVFDQISFQFEGHSFVENVREESKPSLSGLKSLQKQVLSDISNDQGVTVSGVLDGKNKMKKTMCCRKVLVVLDDVDHKDQLEALAGDRNWFKPGSRIIITTRDEQVLVAHRVSLIHNVTLLSQAEAGCLFSRYAFGRENPIQGYEELSGKVLKYADGLPLTIKVMGSFLCGQNEAYWINAIERLKTIPLTATMDRLEISFDGLEKEYKEIFLDVACIINGLGKEDAIRVLESRGFHAEVGLRVLEHKSLITISEFGSLGMHDHLREMGRNIVRRLHPDEPNKHSRLWIDKEIKYILTNDLGTQATKCLCLRSPGFSAEIAIKGLAKMKDLRFIEMCLVNEYNLFGTNFDYVFVNLNFDKVSEYLPSSLRFMRWWNFPFSSLPNTFDGKYLVELHIFLSNIVQLWKDGEEKVLHKLRFFTIRLSKLRTFDLWLAPNLESLTILSCRDFVELHIPAHHRLKLKYVNISCSKLKTIELMNSPNLEKLILRDCKDLAELQMPAESLKLEYLDLSNSKLTNLHLGNTPNIKTLQLQGCQYLVEFQMPAESLKLEHLDLNHSKLTNLHLGNTPNLEKLTLRSCFHLVELQMPAESLKLEHLDLSGSQLTNLHLRNTPNLKTLELQGCHKLEEFQMHAECLKLEHLDLSDSKLTNLHLGNTPNLKKLKLERCHDLVELQMPTKSLKLKHLDLSHSKLTNLHLGNTPNLKKLTLQSCGNLVDLHMPAESLKLERLNLSYSSEFKNLHLGNTPNLKTLELRYCHDLVEFQMHAESLEYLDLSYTKLTNFHLGNTPNLKRLLLGGCNDLVEFQTPAQSLKLEYLDLSHIELTNLDLRNIPNLKTLVFRYYDSVEFQMPAQSLKLEHLDLSDSKVTNLHLGNTPNLQTLELQGCHDLVEFQMSAQSLKLEQLDLSHSKLTNLHLGNTPNLLKLTLRSCIHLVELQMPAESLKLERLNLSGSQLTNLHLRNTPNLKTLELQGCQKLVEFQMHAECLKLEHLDLSDSKLTNLHLGNTPNLKKLKLERSHDMVELQMPTKSLKLEHLDLSHSQLTNLHLGNTPNLKNLTLRSCGNLVELQMPAESLKLEHLDLSDSKLTNLHLGNSPNLKTLVLSGCNDLVEFQTPAQCLKLEYLHDLSLIELINLDLGDSKLTNLHIRNTPILKNLTLRSCGNLVEFRMHAESLKLKHLDLSDSKLTNLRLGNTPNLMTLVLHGCNDLVEFQMPSESLMLQYLDLSDTKLTNLHLANTPNLKTLVLYGCNDLVEFQMSSESLKLEYLDLSESKLTNFHLGNTPNLKMLELKGYHDLVEFQLPTESLKLKHLDLSHSKLKTIHLGSTPNLEELILKGCNDLVELQMPAESLKLAVLDLGHSKLTYLYLGNFPNLKKLILEGCKDVVELQMPVDCLKLEYLDLSHTKLKTIDLRNSPNLEKLILKGCNDLVQVQKSAKSLKLVYLDLGHSNAGTLDLRLAPNLERLNLESCYLAELIAPIGCLKKLVFLDLSGCGRFKSFWFDKKLDKHHDSLSELHLIAEPIDVCPLHSDNKFPKLKFSCFYKEDPASSFGNLETLISIGLCACTNLERFSRSICSLQCIRKLTLEGSITESPWDLDQLECLEELTFSSTEIKYLPDSICKLKHLKSLELKSCLLLEKLPDDLGQIESLETLIITECNLLRDIPNNIGIVDSFHVDMTASFDATNSASLLQYMELLSCSSVETALLMKKVLHATIVRQLEISELMDNLQQSKFCASKLHDLQTEASLAVSLHGVKKLGYVHKHIDWCSLYIVNVIIGWS</sequence>
<dbReference type="InterPro" id="IPR032675">
    <property type="entry name" value="LRR_dom_sf"/>
</dbReference>
<keyword evidence="4" id="KW-0675">Receptor</keyword>
<protein>
    <submittedName>
        <fullName evidence="4">Toll/interleukin-1 receptor domain-containing protein</fullName>
    </submittedName>
</protein>
<dbReference type="Gene3D" id="3.80.10.10">
    <property type="entry name" value="Ribonuclease Inhibitor"/>
    <property type="match status" value="7"/>
</dbReference>
<dbReference type="InterPro" id="IPR000157">
    <property type="entry name" value="TIR_dom"/>
</dbReference>
<evidence type="ECO:0000259" key="3">
    <source>
        <dbReference type="PROSITE" id="PS50104"/>
    </source>
</evidence>
<evidence type="ECO:0000256" key="1">
    <source>
        <dbReference type="ARBA" id="ARBA00022614"/>
    </source>
</evidence>
<dbReference type="InterPro" id="IPR044974">
    <property type="entry name" value="Disease_R_plants"/>
</dbReference>
<dbReference type="EMBL" id="BQNB010016832">
    <property type="protein sequence ID" value="GJT56311.1"/>
    <property type="molecule type" value="Genomic_DNA"/>
</dbReference>
<comment type="caution">
    <text evidence="4">The sequence shown here is derived from an EMBL/GenBank/DDBJ whole genome shotgun (WGS) entry which is preliminary data.</text>
</comment>
<dbReference type="PANTHER" id="PTHR11017:SF544">
    <property type="entry name" value="ADP-RIBOSYL CYCLASE_CYCLIC ADP-RIBOSE HYDROLASE"/>
    <property type="match status" value="1"/>
</dbReference>
<dbReference type="Gene3D" id="3.40.50.300">
    <property type="entry name" value="P-loop containing nucleotide triphosphate hydrolases"/>
    <property type="match status" value="1"/>
</dbReference>
<dbReference type="SUPFAM" id="SSF52540">
    <property type="entry name" value="P-loop containing nucleoside triphosphate hydrolases"/>
    <property type="match status" value="1"/>
</dbReference>
<dbReference type="InterPro" id="IPR035897">
    <property type="entry name" value="Toll_tir_struct_dom_sf"/>
</dbReference>
<dbReference type="Pfam" id="PF23622">
    <property type="entry name" value="LRR_At1g61320_AtMIF1"/>
    <property type="match status" value="1"/>
</dbReference>
<dbReference type="InterPro" id="IPR055357">
    <property type="entry name" value="LRR_At1g61320_AtMIF1"/>
</dbReference>
<dbReference type="Pfam" id="PF00931">
    <property type="entry name" value="NB-ARC"/>
    <property type="match status" value="1"/>
</dbReference>
<dbReference type="Pfam" id="PF01582">
    <property type="entry name" value="TIR"/>
    <property type="match status" value="1"/>
</dbReference>
<keyword evidence="1" id="KW-0433">Leucine-rich repeat</keyword>
<dbReference type="SUPFAM" id="SSF52058">
    <property type="entry name" value="L domain-like"/>
    <property type="match status" value="5"/>
</dbReference>
<proteinExistence type="predicted"/>
<dbReference type="InterPro" id="IPR058192">
    <property type="entry name" value="WHD_ROQ1-like"/>
</dbReference>
<dbReference type="SUPFAM" id="SSF52200">
    <property type="entry name" value="Toll/Interleukin receptor TIR domain"/>
    <property type="match status" value="1"/>
</dbReference>
<dbReference type="PRINTS" id="PR00364">
    <property type="entry name" value="DISEASERSIST"/>
</dbReference>
<feature type="domain" description="TIR" evidence="3">
    <location>
        <begin position="13"/>
        <end position="196"/>
    </location>
</feature>
<evidence type="ECO:0000313" key="4">
    <source>
        <dbReference type="EMBL" id="GJT56311.1"/>
    </source>
</evidence>
<dbReference type="Gene3D" id="3.40.50.10140">
    <property type="entry name" value="Toll/interleukin-1 receptor homology (TIR) domain"/>
    <property type="match status" value="1"/>
</dbReference>